<dbReference type="InterPro" id="IPR036390">
    <property type="entry name" value="WH_DNA-bd_sf"/>
</dbReference>
<dbReference type="Gene3D" id="1.10.10.10">
    <property type="entry name" value="Winged helix-like DNA-binding domain superfamily/Winged helix DNA-binding domain"/>
    <property type="match status" value="1"/>
</dbReference>
<dbReference type="PANTHER" id="PTHR33221:SF5">
    <property type="entry name" value="HTH-TYPE TRANSCRIPTIONAL REGULATOR ISCR"/>
    <property type="match status" value="1"/>
</dbReference>
<sequence>MRISQKLEYACRAMAQLARRHDGRTITRLEELAQREAVSANFLVQILNDLRRGQLIESRRGKGGGYLLGRQPDAISLLDIVEAVEPSLLATSTQPEGDCGAAVKRAWESVTTATREQLAAIPLKQLAERGGEPMYYI</sequence>
<reference evidence="2 3" key="1">
    <citation type="submission" date="2021-06" db="EMBL/GenBank/DDBJ databases">
        <title>Complete genome of Haloferula helveola possessing various polysaccharide degrading enzymes.</title>
        <authorList>
            <person name="Takami H."/>
            <person name="Huang C."/>
            <person name="Hamasaki K."/>
        </authorList>
    </citation>
    <scope>NUCLEOTIDE SEQUENCE [LARGE SCALE GENOMIC DNA]</scope>
    <source>
        <strain evidence="2 3">CN-1</strain>
    </source>
</reference>
<evidence type="ECO:0000313" key="2">
    <source>
        <dbReference type="EMBL" id="BCX46144.1"/>
    </source>
</evidence>
<accession>A0ABN6GXW4</accession>
<dbReference type="SUPFAM" id="SSF46785">
    <property type="entry name" value="Winged helix' DNA-binding domain"/>
    <property type="match status" value="1"/>
</dbReference>
<dbReference type="PANTHER" id="PTHR33221">
    <property type="entry name" value="WINGED HELIX-TURN-HELIX TRANSCRIPTIONAL REGULATOR, RRF2 FAMILY"/>
    <property type="match status" value="1"/>
</dbReference>
<organism evidence="2 3">
    <name type="scientific">Haloferula helveola</name>
    <dbReference type="NCBI Taxonomy" id="490095"/>
    <lineage>
        <taxon>Bacteria</taxon>
        <taxon>Pseudomonadati</taxon>
        <taxon>Verrucomicrobiota</taxon>
        <taxon>Verrucomicrobiia</taxon>
        <taxon>Verrucomicrobiales</taxon>
        <taxon>Verrucomicrobiaceae</taxon>
        <taxon>Haloferula</taxon>
    </lineage>
</organism>
<evidence type="ECO:0000313" key="3">
    <source>
        <dbReference type="Proteomes" id="UP001374893"/>
    </source>
</evidence>
<dbReference type="NCBIfam" id="TIGR00738">
    <property type="entry name" value="rrf2_super"/>
    <property type="match status" value="1"/>
</dbReference>
<keyword evidence="1 2" id="KW-0238">DNA-binding</keyword>
<dbReference type="GO" id="GO:0003677">
    <property type="term" value="F:DNA binding"/>
    <property type="evidence" value="ECO:0007669"/>
    <property type="project" value="UniProtKB-KW"/>
</dbReference>
<dbReference type="RefSeq" id="WP_338687521.1">
    <property type="nucleotide sequence ID" value="NZ_AP024702.1"/>
</dbReference>
<dbReference type="EMBL" id="AP024702">
    <property type="protein sequence ID" value="BCX46144.1"/>
    <property type="molecule type" value="Genomic_DNA"/>
</dbReference>
<dbReference type="InterPro" id="IPR000944">
    <property type="entry name" value="Tscrpt_reg_Rrf2"/>
</dbReference>
<keyword evidence="3" id="KW-1185">Reference proteome</keyword>
<dbReference type="PROSITE" id="PS51197">
    <property type="entry name" value="HTH_RRF2_2"/>
    <property type="match status" value="1"/>
</dbReference>
<proteinExistence type="predicted"/>
<dbReference type="InterPro" id="IPR036388">
    <property type="entry name" value="WH-like_DNA-bd_sf"/>
</dbReference>
<protein>
    <submittedName>
        <fullName evidence="2">DNA-binding transcriptional regulator, IscR family</fullName>
    </submittedName>
</protein>
<dbReference type="Pfam" id="PF02082">
    <property type="entry name" value="Rrf2"/>
    <property type="match status" value="1"/>
</dbReference>
<name>A0ABN6GXW4_9BACT</name>
<gene>
    <name evidence="2" type="ORF">HAHE_00520</name>
</gene>
<dbReference type="Proteomes" id="UP001374893">
    <property type="component" value="Chromosome"/>
</dbReference>
<evidence type="ECO:0000256" key="1">
    <source>
        <dbReference type="ARBA" id="ARBA00023125"/>
    </source>
</evidence>